<organism evidence="1 2">
    <name type="scientific">Culex nigripalpus nucleopolyhedrovirus (isolate Florida/1997)</name>
    <name type="common">CuniNPV</name>
    <dbReference type="NCBI Taxonomy" id="645993"/>
    <lineage>
        <taxon>Viruses</taxon>
        <taxon>Viruses incertae sedis</taxon>
        <taxon>Naldaviricetes</taxon>
        <taxon>Lefavirales</taxon>
        <taxon>Baculoviridae</taxon>
        <taxon>Deltabaculovirus</taxon>
    </lineage>
</organism>
<protein>
    <submittedName>
        <fullName evidence="1">CUN029 similar to AcMNPV ORF119</fullName>
    </submittedName>
</protein>
<evidence type="ECO:0000313" key="1">
    <source>
        <dbReference type="EMBL" id="AAK94107.1"/>
    </source>
</evidence>
<dbReference type="Pfam" id="PF05092">
    <property type="entry name" value="PIF"/>
    <property type="match status" value="1"/>
</dbReference>
<organismHost>
    <name type="scientific">Culex nigripalpus</name>
    <dbReference type="NCBI Taxonomy" id="42429"/>
</organismHost>
<accession>Q919P0</accession>
<dbReference type="EMBL" id="AF403738">
    <property type="protein sequence ID" value="AAK94107.1"/>
    <property type="molecule type" value="Genomic_DNA"/>
</dbReference>
<sequence length="523" mass="58423">MVLVVLLVMVIFILFILTQILITRNIAHAQRQLVDDPPDRNVQTFPYDPDLTIQLPEKPIELEGNPVQCHKTPTRCTGQGDCLQCRELRARCVEILEDITLVQPDGTEVVLEAGNNYCLATSQEHARSCTPLTGKWILIQMNDMWSAVCSCTSPDMFIKMNLWGDCDVPVGCAPNGVVVIVNVIEMKCNCNVGFVSDVDANGRPYCRPITLRDASIDGQVFKRPPCSDGFIPVSHPALHTDYGRNLFGDICVRDPCSVDPITNQPINARLEYSALPTMPDTVAGRCVGTAVSQTYGIFGGGGSMIKLPPEDVPVKLADHAISIARPRSLGNNMLYFWGRRNTVMEADMDLLQTTIFREVNERYLNIANWSTVDNVVVFRFRVTEGHEQRHRNLFTELLKHMNELDQPRCMQHQRPGCTLDVCVWNDPRPGLVNMHNFFTGQRCYLSRTSQRFVGMSAGLLCAFGLPSYYRDGEAPAVFVLDDVYRNGGSFPGIRVQHQTSAFVSNQTGAVNSYLGSFPFYSRT</sequence>
<keyword evidence="2" id="KW-1185">Reference proteome</keyword>
<dbReference type="Proteomes" id="UP000006635">
    <property type="component" value="Segment"/>
</dbReference>
<dbReference type="GeneID" id="921897"/>
<name>Q919P0_NPVCO</name>
<gene>
    <name evidence="1" type="primary">CUN029</name>
</gene>
<dbReference type="KEGG" id="vg:921897"/>
<evidence type="ECO:0000313" key="2">
    <source>
        <dbReference type="Proteomes" id="UP000006635"/>
    </source>
</evidence>
<reference evidence="1 2" key="1">
    <citation type="journal article" date="2001" name="J. Virol.">
        <title>Genome sequence of a baculovirus pathogenic for Culex nigripalpus.</title>
        <authorList>
            <person name="Afonso C.L."/>
            <person name="Tulman E.R."/>
            <person name="Lu Z."/>
            <person name="Balinsky C.A."/>
            <person name="Moser B.A."/>
            <person name="Becnel J.J."/>
            <person name="Rock D.L."/>
            <person name="Kutish G.F."/>
        </authorList>
    </citation>
    <scope>NUCLEOTIDE SEQUENCE [LARGE SCALE GENOMIC DNA]</scope>
    <source>
        <strain evidence="2">Isolate Florida/1997</strain>
    </source>
</reference>
<dbReference type="InterPro" id="IPR007784">
    <property type="entry name" value="PIR"/>
</dbReference>
<proteinExistence type="predicted"/>
<dbReference type="RefSeq" id="NP_203333.1">
    <property type="nucleotide sequence ID" value="NC_003084.1"/>
</dbReference>